<dbReference type="PANTHER" id="PTHR13491:SF0">
    <property type="entry name" value="ZINC FINGER CCHC DOMAIN-CONTAINING PROTEIN 10"/>
    <property type="match status" value="1"/>
</dbReference>
<feature type="region of interest" description="Disordered" evidence="1">
    <location>
        <begin position="53"/>
        <end position="94"/>
    </location>
</feature>
<evidence type="ECO:0000256" key="1">
    <source>
        <dbReference type="SAM" id="MobiDB-lite"/>
    </source>
</evidence>
<feature type="compositionally biased region" description="Basic residues" evidence="1">
    <location>
        <begin position="83"/>
        <end position="94"/>
    </location>
</feature>
<dbReference type="Proteomes" id="UP000318571">
    <property type="component" value="Chromosome 3"/>
</dbReference>
<organism evidence="2 3">
    <name type="scientific">Tigriopus californicus</name>
    <name type="common">Marine copepod</name>
    <dbReference type="NCBI Taxonomy" id="6832"/>
    <lineage>
        <taxon>Eukaryota</taxon>
        <taxon>Metazoa</taxon>
        <taxon>Ecdysozoa</taxon>
        <taxon>Arthropoda</taxon>
        <taxon>Crustacea</taxon>
        <taxon>Multicrustacea</taxon>
        <taxon>Hexanauplia</taxon>
        <taxon>Copepoda</taxon>
        <taxon>Harpacticoida</taxon>
        <taxon>Harpacticidae</taxon>
        <taxon>Tigriopus</taxon>
    </lineage>
</organism>
<evidence type="ECO:0000313" key="2">
    <source>
        <dbReference type="EMBL" id="TRY73885.1"/>
    </source>
</evidence>
<protein>
    <submittedName>
        <fullName evidence="2">Uncharacterized protein</fullName>
    </submittedName>
</protein>
<dbReference type="InterPro" id="IPR039715">
    <property type="entry name" value="ZCCHC10"/>
</dbReference>
<dbReference type="GO" id="GO:0008270">
    <property type="term" value="F:zinc ion binding"/>
    <property type="evidence" value="ECO:0007669"/>
    <property type="project" value="InterPro"/>
</dbReference>
<dbReference type="SUPFAM" id="SSF57756">
    <property type="entry name" value="Retrovirus zinc finger-like domains"/>
    <property type="match status" value="1"/>
</dbReference>
<proteinExistence type="predicted"/>
<sequence>MPLGSGGFFPKKSEPPAETIRCQKCLQFGHWTYECKNERKYLHRDSRTVTLNRKLKEGEQRKRKLEINSSVADEHEDGPKGGKLGKTKKSAMKR</sequence>
<name>A0A553P868_TIGCA</name>
<gene>
    <name evidence="2" type="ORF">TCAL_16921</name>
</gene>
<reference evidence="2 3" key="1">
    <citation type="journal article" date="2018" name="Nat. Ecol. Evol.">
        <title>Genomic signatures of mitonuclear coevolution across populations of Tigriopus californicus.</title>
        <authorList>
            <person name="Barreto F.S."/>
            <person name="Watson E.T."/>
            <person name="Lima T.G."/>
            <person name="Willett C.S."/>
            <person name="Edmands S."/>
            <person name="Li W."/>
            <person name="Burton R.S."/>
        </authorList>
    </citation>
    <scope>NUCLEOTIDE SEQUENCE [LARGE SCALE GENOMIC DNA]</scope>
    <source>
        <strain evidence="2 3">San Diego</strain>
    </source>
</reference>
<dbReference type="Pfam" id="PF13917">
    <property type="entry name" value="zf-CCHC_3"/>
    <property type="match status" value="1"/>
</dbReference>
<dbReference type="AlphaFoldDB" id="A0A553P868"/>
<dbReference type="EMBL" id="VCGU01000007">
    <property type="protein sequence ID" value="TRY73885.1"/>
    <property type="molecule type" value="Genomic_DNA"/>
</dbReference>
<keyword evidence="3" id="KW-1185">Reference proteome</keyword>
<evidence type="ECO:0000313" key="3">
    <source>
        <dbReference type="Proteomes" id="UP000318571"/>
    </source>
</evidence>
<dbReference type="STRING" id="6832.A0A553P868"/>
<dbReference type="InterPro" id="IPR036875">
    <property type="entry name" value="Znf_CCHC_sf"/>
</dbReference>
<dbReference type="GO" id="GO:0003676">
    <property type="term" value="F:nucleic acid binding"/>
    <property type="evidence" value="ECO:0007669"/>
    <property type="project" value="InterPro"/>
</dbReference>
<comment type="caution">
    <text evidence="2">The sequence shown here is derived from an EMBL/GenBank/DDBJ whole genome shotgun (WGS) entry which is preliminary data.</text>
</comment>
<dbReference type="PANTHER" id="PTHR13491">
    <property type="entry name" value="ZCCHC10 PROTEIN"/>
    <property type="match status" value="1"/>
</dbReference>
<accession>A0A553P868</accession>